<dbReference type="Proteomes" id="UP000289166">
    <property type="component" value="Unassembled WGS sequence"/>
</dbReference>
<evidence type="ECO:0000313" key="1">
    <source>
        <dbReference type="EMBL" id="RXE57695.1"/>
    </source>
</evidence>
<comment type="caution">
    <text evidence="1">The sequence shown here is derived from an EMBL/GenBank/DDBJ whole genome shotgun (WGS) entry which is preliminary data.</text>
</comment>
<organism evidence="1 2">
    <name type="scientific">Acetivibrio mesophilus</name>
    <dbReference type="NCBI Taxonomy" id="2487273"/>
    <lineage>
        <taxon>Bacteria</taxon>
        <taxon>Bacillati</taxon>
        <taxon>Bacillota</taxon>
        <taxon>Clostridia</taxon>
        <taxon>Eubacteriales</taxon>
        <taxon>Oscillospiraceae</taxon>
        <taxon>Acetivibrio</taxon>
    </lineage>
</organism>
<keyword evidence="2" id="KW-1185">Reference proteome</keyword>
<gene>
    <name evidence="1" type="ORF">EFD62_16180</name>
</gene>
<dbReference type="AlphaFoldDB" id="A0A4Q0I1Z8"/>
<name>A0A4Q0I1Z8_9FIRM</name>
<sequence>MNILKKWLKRRMVYIFCVDMFPPTDSAKSAFDLFPTTDNVKDINPPRSLHVECVVLMCASSKAGKC</sequence>
<accession>A0A4Q0I1Z8</accession>
<dbReference type="EMBL" id="RLII01000041">
    <property type="protein sequence ID" value="RXE57695.1"/>
    <property type="molecule type" value="Genomic_DNA"/>
</dbReference>
<reference evidence="2" key="1">
    <citation type="submission" date="2018-11" db="EMBL/GenBank/DDBJ databases">
        <title>Genome sequencing of a novel mesophilic and cellulolytic organism within the genus Hungateiclostridium.</title>
        <authorList>
            <person name="Rettenmaier R."/>
            <person name="Liebl W."/>
            <person name="Zverlov V."/>
        </authorList>
    </citation>
    <scope>NUCLEOTIDE SEQUENCE [LARGE SCALE GENOMIC DNA]</scope>
    <source>
        <strain evidence="2">N2K1</strain>
    </source>
</reference>
<protein>
    <submittedName>
        <fullName evidence="1">Uncharacterized protein</fullName>
    </submittedName>
</protein>
<evidence type="ECO:0000313" key="2">
    <source>
        <dbReference type="Proteomes" id="UP000289166"/>
    </source>
</evidence>
<dbReference type="OrthoDB" id="9950744at2"/>
<proteinExistence type="predicted"/>